<comment type="subunit">
    <text evidence="8">Homodimer.</text>
</comment>
<evidence type="ECO:0000256" key="7">
    <source>
        <dbReference type="ARBA" id="ARBA00023242"/>
    </source>
</evidence>
<comment type="caution">
    <text evidence="11">The sequence shown here is derived from an EMBL/GenBank/DDBJ whole genome shotgun (WGS) entry which is preliminary data.</text>
</comment>
<dbReference type="Gene3D" id="1.10.10.60">
    <property type="entry name" value="Homeodomain-like"/>
    <property type="match status" value="1"/>
</dbReference>
<evidence type="ECO:0000256" key="8">
    <source>
        <dbReference type="RuleBase" id="RU367107"/>
    </source>
</evidence>
<evidence type="ECO:0000256" key="2">
    <source>
        <dbReference type="ARBA" id="ARBA00022454"/>
    </source>
</evidence>
<dbReference type="InterPro" id="IPR001606">
    <property type="entry name" value="ARID_dom"/>
</dbReference>
<keyword evidence="4" id="KW-0805">Transcription regulation</keyword>
<evidence type="ECO:0000256" key="3">
    <source>
        <dbReference type="ARBA" id="ARBA00022895"/>
    </source>
</evidence>
<dbReference type="PANTHER" id="PTHR16466">
    <property type="entry name" value="TELOMERE REPEAT-BINDING FACTOR 2-INTERACTING PROTEIN 1"/>
    <property type="match status" value="1"/>
</dbReference>
<feature type="compositionally biased region" description="Basic residues" evidence="9">
    <location>
        <begin position="654"/>
        <end position="664"/>
    </location>
</feature>
<dbReference type="GO" id="GO:0010833">
    <property type="term" value="P:telomere maintenance via telomere lengthening"/>
    <property type="evidence" value="ECO:0007669"/>
    <property type="project" value="UniProtKB-UniRule"/>
</dbReference>
<accession>A0A179IMW4</accession>
<dbReference type="Pfam" id="PF08914">
    <property type="entry name" value="Myb_Rap1"/>
    <property type="match status" value="1"/>
</dbReference>
<protein>
    <recommendedName>
        <fullName evidence="8">DNA-binding protein RAP1</fullName>
    </recommendedName>
</protein>
<dbReference type="GO" id="GO:0042162">
    <property type="term" value="F:telomeric DNA binding"/>
    <property type="evidence" value="ECO:0007669"/>
    <property type="project" value="TreeGrafter"/>
</dbReference>
<feature type="domain" description="ARID" evidence="10">
    <location>
        <begin position="262"/>
        <end position="352"/>
    </location>
</feature>
<comment type="similarity">
    <text evidence="1 8">Belongs to the RAP1 family.</text>
</comment>
<proteinExistence type="inferred from homology"/>
<dbReference type="Gene3D" id="1.10.150.60">
    <property type="entry name" value="ARID DNA-binding domain"/>
    <property type="match status" value="1"/>
</dbReference>
<feature type="region of interest" description="Disordered" evidence="9">
    <location>
        <begin position="364"/>
        <end position="458"/>
    </location>
</feature>
<dbReference type="EMBL" id="LUKN01000364">
    <property type="protein sequence ID" value="OAR03040.1"/>
    <property type="molecule type" value="Genomic_DNA"/>
</dbReference>
<keyword evidence="6" id="KW-0804">Transcription</keyword>
<dbReference type="GO" id="GO:0031848">
    <property type="term" value="P:protection from non-homologous end joining at telomere"/>
    <property type="evidence" value="ECO:0007669"/>
    <property type="project" value="TreeGrafter"/>
</dbReference>
<evidence type="ECO:0000256" key="6">
    <source>
        <dbReference type="ARBA" id="ARBA00023163"/>
    </source>
</evidence>
<keyword evidence="3 8" id="KW-0779">Telomere</keyword>
<feature type="compositionally biased region" description="Polar residues" evidence="9">
    <location>
        <begin position="447"/>
        <end position="458"/>
    </location>
</feature>
<evidence type="ECO:0000256" key="4">
    <source>
        <dbReference type="ARBA" id="ARBA00023015"/>
    </source>
</evidence>
<dbReference type="SUPFAM" id="SSF46689">
    <property type="entry name" value="Homeodomain-like"/>
    <property type="match status" value="1"/>
</dbReference>
<dbReference type="Pfam" id="PF01388">
    <property type="entry name" value="ARID"/>
    <property type="match status" value="1"/>
</dbReference>
<dbReference type="Gene3D" id="1.10.10.2170">
    <property type="match status" value="1"/>
</dbReference>
<evidence type="ECO:0000313" key="12">
    <source>
        <dbReference type="Proteomes" id="UP000243081"/>
    </source>
</evidence>
<feature type="compositionally biased region" description="Basic residues" evidence="9">
    <location>
        <begin position="434"/>
        <end position="443"/>
    </location>
</feature>
<dbReference type="PROSITE" id="PS51011">
    <property type="entry name" value="ARID"/>
    <property type="match status" value="1"/>
</dbReference>
<dbReference type="SUPFAM" id="SSF46774">
    <property type="entry name" value="ARID-like"/>
    <property type="match status" value="1"/>
</dbReference>
<dbReference type="InterPro" id="IPR021661">
    <property type="entry name" value="Rap1_C"/>
</dbReference>
<dbReference type="OrthoDB" id="435460at2759"/>
<evidence type="ECO:0000313" key="11">
    <source>
        <dbReference type="EMBL" id="OAR03040.1"/>
    </source>
</evidence>
<dbReference type="SMART" id="SM01014">
    <property type="entry name" value="ARID"/>
    <property type="match status" value="1"/>
</dbReference>
<dbReference type="PANTHER" id="PTHR16466:SF6">
    <property type="entry name" value="TELOMERIC REPEAT-BINDING FACTOR 2-INTERACTING PROTEIN 1"/>
    <property type="match status" value="1"/>
</dbReference>
<feature type="compositionally biased region" description="Basic and acidic residues" evidence="9">
    <location>
        <begin position="255"/>
        <end position="264"/>
    </location>
</feature>
<dbReference type="InterPro" id="IPR009057">
    <property type="entry name" value="Homeodomain-like_sf"/>
</dbReference>
<evidence type="ECO:0000259" key="10">
    <source>
        <dbReference type="PROSITE" id="PS51011"/>
    </source>
</evidence>
<keyword evidence="7 8" id="KW-0539">Nucleus</keyword>
<evidence type="ECO:0000256" key="1">
    <source>
        <dbReference type="ARBA" id="ARBA00010467"/>
    </source>
</evidence>
<evidence type="ECO:0000256" key="5">
    <source>
        <dbReference type="ARBA" id="ARBA00023159"/>
    </source>
</evidence>
<dbReference type="AlphaFoldDB" id="A0A179IMW4"/>
<keyword evidence="12" id="KW-1185">Reference proteome</keyword>
<evidence type="ECO:0000256" key="9">
    <source>
        <dbReference type="SAM" id="MobiDB-lite"/>
    </source>
</evidence>
<feature type="region of interest" description="Disordered" evidence="9">
    <location>
        <begin position="652"/>
        <end position="671"/>
    </location>
</feature>
<organism evidence="11 12">
    <name type="scientific">Cordyceps confragosa</name>
    <name type="common">Lecanicillium lecanii</name>
    <dbReference type="NCBI Taxonomy" id="2714763"/>
    <lineage>
        <taxon>Eukaryota</taxon>
        <taxon>Fungi</taxon>
        <taxon>Dikarya</taxon>
        <taxon>Ascomycota</taxon>
        <taxon>Pezizomycotina</taxon>
        <taxon>Sordariomycetes</taxon>
        <taxon>Hypocreomycetidae</taxon>
        <taxon>Hypocreales</taxon>
        <taxon>Cordycipitaceae</taxon>
        <taxon>Akanthomyces</taxon>
    </lineage>
</organism>
<dbReference type="Pfam" id="PF16589">
    <property type="entry name" value="BRCT_2"/>
    <property type="match status" value="1"/>
</dbReference>
<keyword evidence="5" id="KW-0010">Activator</keyword>
<dbReference type="Pfam" id="PF11626">
    <property type="entry name" value="Rap1_C"/>
    <property type="match status" value="1"/>
</dbReference>
<dbReference type="OMA" id="WKYITDS"/>
<comment type="function">
    <text evidence="8">Involved in the regulation of telomere length, clustering and has a specific role in telomere position effect (TPE).</text>
</comment>
<dbReference type="CDD" id="cd11655">
    <property type="entry name" value="rap1_myb-like"/>
    <property type="match status" value="1"/>
</dbReference>
<dbReference type="GO" id="GO:0070187">
    <property type="term" value="C:shelterin complex"/>
    <property type="evidence" value="ECO:0007669"/>
    <property type="project" value="TreeGrafter"/>
</dbReference>
<name>A0A179IMW4_CORDF</name>
<dbReference type="InterPro" id="IPR038104">
    <property type="entry name" value="Rap1_C_sf"/>
</dbReference>
<feature type="compositionally biased region" description="Pro residues" evidence="9">
    <location>
        <begin position="237"/>
        <end position="248"/>
    </location>
</feature>
<feature type="compositionally biased region" description="Basic and acidic residues" evidence="9">
    <location>
        <begin position="512"/>
        <end position="529"/>
    </location>
</feature>
<dbReference type="InterPro" id="IPR015010">
    <property type="entry name" value="TERF2IP_Myb"/>
</dbReference>
<reference evidence="11 12" key="1">
    <citation type="submission" date="2016-03" db="EMBL/GenBank/DDBJ databases">
        <title>Fine-scale spatial genetic structure of a fungal parasite of coffee scale insects.</title>
        <authorList>
            <person name="Jackson D."/>
            <person name="Zemenick K.A."/>
            <person name="Malloure B."/>
            <person name="Quandt C.A."/>
            <person name="James T.Y."/>
        </authorList>
    </citation>
    <scope>NUCLEOTIDE SEQUENCE [LARGE SCALE GENOMIC DNA]</scope>
    <source>
        <strain evidence="11 12">UM487</strain>
    </source>
</reference>
<comment type="subcellular location">
    <subcellularLocation>
        <location evidence="8">Nucleus</location>
    </subcellularLocation>
    <subcellularLocation>
        <location evidence="8">Chromosome</location>
        <location evidence="8">Telomere</location>
    </subcellularLocation>
</comment>
<keyword evidence="2 8" id="KW-0158">Chromosome</keyword>
<gene>
    <name evidence="11" type="ORF">LLEC1_04275</name>
</gene>
<sequence>MSGGITYNGISVANGGRIFDGLKFWVAQRVPMRSAILDHVQRNSGVVVPLEKDADYLVADHARKDAPSGSISWKFITESVENGVVQLPDRYKIAHAPLTPRRVASGRPVIHSRAAFTEEEDAVLASWVLAHDSNQTGNEIYKQFETMHPRHTWQSWRNRYVKKLIQLPHASLLHLASKAAEGSASEAIKAGPTDQELPDPTELMLQRQGQRVQQETILQRTTTRAIQPSVTVAQASAPPPQPSPPTPQQPQAAADQHDTTTTEDKKQFYEDLRMFCEDSDIEFVPTQQVAGQAVDLWELFKAVGDQRLPAEEIDWLRVAEELGYAWPDVDNAVRAIQRCYEKNLAEFLELMEDAFRDGDDAEDLEPAAAASPDVSTHSMPASPLEQLPSSPPARFLPAKRPIDADGELDIPTPVKRRRLHIPPEIPSTPEVDRRRSKPKHSKRRAETTTPVQFETQVPNLHTHESSFDMTPSQQLQSEYLNSSPIPLRLNSAAHNRHIGAAPKRTSTKRRVLPKDFKPRAPPAEEREIRGSISVLDDEPNASFPGALPNARRPPPPIGPPAQAAPRRLSKKQELSDLIQHYESLGYAHKTVIEGLQRTTMAPGLATVVMQSLQEGKGVPAHHEGIWTARDDIGLRLVAEVEAWKTTDALDKDKTKKMRKAHRARDRLQNKHGEERMTLRLKYLQANDSLAAATNEQSG</sequence>
<feature type="region of interest" description="Disordered" evidence="9">
    <location>
        <begin position="495"/>
        <end position="572"/>
    </location>
</feature>
<dbReference type="CDD" id="cd16100">
    <property type="entry name" value="ARID"/>
    <property type="match status" value="1"/>
</dbReference>
<dbReference type="InterPro" id="IPR036431">
    <property type="entry name" value="ARID_dom_sf"/>
</dbReference>
<dbReference type="SMART" id="SM00501">
    <property type="entry name" value="BRIGHT"/>
    <property type="match status" value="1"/>
</dbReference>
<dbReference type="InterPro" id="IPR001357">
    <property type="entry name" value="BRCT_dom"/>
</dbReference>
<feature type="region of interest" description="Disordered" evidence="9">
    <location>
        <begin position="231"/>
        <end position="264"/>
    </location>
</feature>
<dbReference type="InterPro" id="IPR039595">
    <property type="entry name" value="TE2IP/Rap1"/>
</dbReference>
<dbReference type="Proteomes" id="UP000243081">
    <property type="component" value="Unassembled WGS sequence"/>
</dbReference>